<dbReference type="Proteomes" id="UP000179243">
    <property type="component" value="Unassembled WGS sequence"/>
</dbReference>
<name>A0A1F7F4F4_UNCRA</name>
<organism evidence="1 2">
    <name type="scientific">Candidatus Raymondbacteria bacterium RIFOXYD12_FULL_49_13</name>
    <dbReference type="NCBI Taxonomy" id="1817890"/>
    <lineage>
        <taxon>Bacteria</taxon>
        <taxon>Raymondiibacteriota</taxon>
    </lineage>
</organism>
<gene>
    <name evidence="1" type="ORF">A2519_19195</name>
</gene>
<proteinExistence type="predicted"/>
<sequence>MKFIDFLRSVKDEKRTISITFGDKLSLTCSIIETYDDFIKVNLMTFDKTTTAFSPTQKISFVPVSTISFVEILR</sequence>
<comment type="caution">
    <text evidence="1">The sequence shown here is derived from an EMBL/GenBank/DDBJ whole genome shotgun (WGS) entry which is preliminary data.</text>
</comment>
<accession>A0A1F7F4F4</accession>
<reference evidence="1 2" key="1">
    <citation type="journal article" date="2016" name="Nat. Commun.">
        <title>Thousands of microbial genomes shed light on interconnected biogeochemical processes in an aquifer system.</title>
        <authorList>
            <person name="Anantharaman K."/>
            <person name="Brown C.T."/>
            <person name="Hug L.A."/>
            <person name="Sharon I."/>
            <person name="Castelle C.J."/>
            <person name="Probst A.J."/>
            <person name="Thomas B.C."/>
            <person name="Singh A."/>
            <person name="Wilkins M.J."/>
            <person name="Karaoz U."/>
            <person name="Brodie E.L."/>
            <person name="Williams K.H."/>
            <person name="Hubbard S.S."/>
            <person name="Banfield J.F."/>
        </authorList>
    </citation>
    <scope>NUCLEOTIDE SEQUENCE [LARGE SCALE GENOMIC DNA]</scope>
</reference>
<dbReference type="EMBL" id="MFYX01000125">
    <property type="protein sequence ID" value="OGK01453.1"/>
    <property type="molecule type" value="Genomic_DNA"/>
</dbReference>
<evidence type="ECO:0000313" key="1">
    <source>
        <dbReference type="EMBL" id="OGK01453.1"/>
    </source>
</evidence>
<dbReference type="AlphaFoldDB" id="A0A1F7F4F4"/>
<evidence type="ECO:0000313" key="2">
    <source>
        <dbReference type="Proteomes" id="UP000179243"/>
    </source>
</evidence>
<evidence type="ECO:0008006" key="3">
    <source>
        <dbReference type="Google" id="ProtNLM"/>
    </source>
</evidence>
<protein>
    <recommendedName>
        <fullName evidence="3">LSM domain-containing protein</fullName>
    </recommendedName>
</protein>